<accession>A0A369CNV7</accession>
<reference evidence="1 2" key="1">
    <citation type="submission" date="2018-07" db="EMBL/GenBank/DDBJ databases">
        <title>Genomic Encyclopedia of Type Strains, Phase IV (KMG-IV): sequencing the most valuable type-strain genomes for metagenomic binning, comparative biology and taxonomic classification.</title>
        <authorList>
            <person name="Goeker M."/>
        </authorList>
    </citation>
    <scope>NUCLEOTIDE SEQUENCE [LARGE SCALE GENOMIC DNA]</scope>
    <source>
        <strain evidence="1 2">DSM 26407</strain>
    </source>
</reference>
<organism evidence="1 2">
    <name type="scientific">Thioalbus denitrificans</name>
    <dbReference type="NCBI Taxonomy" id="547122"/>
    <lineage>
        <taxon>Bacteria</taxon>
        <taxon>Pseudomonadati</taxon>
        <taxon>Pseudomonadota</taxon>
        <taxon>Gammaproteobacteria</taxon>
        <taxon>Chromatiales</taxon>
        <taxon>Ectothiorhodospiraceae</taxon>
        <taxon>Thioalbus</taxon>
    </lineage>
</organism>
<sequence length="534" mass="57262">MPVVVADVPPEAPSTVAVQEAAAGARGDVRQVVETHGYRYSLSGPRLLPPSRLQTVLEQAPGPAEAVLAIAQARRDGGFLFGGAVVERIEGNSVSLRMVPQRIVTVSAPGPLMGFYAGLADRPDLKRGTLLRRTAVAQQYCRRNGTRPKVSFEPLEDATELRLVVSEEPLPDARRITFSASLGNHGNRYSSRWLASAGVSLRPGDGVELSLSGTKGLGGLEDDPGPGSKLEKGVAQLSAYTPFGLLGVRLSEVRFRSNNAAYLGDLEGSPMFGYEDGTVRRVGLFAEQIVYATDSARLTLVERLTRVSDLADRRVYVDGAYQGDIPLRDERYNHASFGLRYSRNGQALGFRNRTGLDLTLDHGLSEPSGSLADEGPGVPDPRFTQGSLYFSHEQGLPAGLRLGLYLKGQWTDSVVPNSREFVLGGFGNLMAWLPGVASGDRGGLARVSLATPETRLGPLSATAGLYYEAGYVESARDGGRDGQTLSDVGLNLMLRHEAVSLSVGYAEPLAVEGVSDEDRSDYRAGWLMNLGISW</sequence>
<evidence type="ECO:0000313" key="1">
    <source>
        <dbReference type="EMBL" id="RCX33564.1"/>
    </source>
</evidence>
<evidence type="ECO:0000313" key="2">
    <source>
        <dbReference type="Proteomes" id="UP000252707"/>
    </source>
</evidence>
<dbReference type="Gene3D" id="2.40.160.50">
    <property type="entry name" value="membrane protein fhac: a member of the omp85/tpsb transporter family"/>
    <property type="match status" value="1"/>
</dbReference>
<comment type="caution">
    <text evidence="1">The sequence shown here is derived from an EMBL/GenBank/DDBJ whole genome shotgun (WGS) entry which is preliminary data.</text>
</comment>
<dbReference type="OrthoDB" id="7060721at2"/>
<protein>
    <submittedName>
        <fullName evidence="1">Hemolysin activation/secretion protein</fullName>
    </submittedName>
</protein>
<dbReference type="Proteomes" id="UP000252707">
    <property type="component" value="Unassembled WGS sequence"/>
</dbReference>
<dbReference type="AlphaFoldDB" id="A0A369CNV7"/>
<dbReference type="RefSeq" id="WP_147275166.1">
    <property type="nucleotide sequence ID" value="NZ_QPJY01000001.1"/>
</dbReference>
<keyword evidence="2" id="KW-1185">Reference proteome</keyword>
<proteinExistence type="predicted"/>
<gene>
    <name evidence="1" type="ORF">DFQ59_101869</name>
</gene>
<name>A0A369CNV7_9GAMM</name>
<dbReference type="EMBL" id="QPJY01000001">
    <property type="protein sequence ID" value="RCX33564.1"/>
    <property type="molecule type" value="Genomic_DNA"/>
</dbReference>